<reference evidence="2" key="1">
    <citation type="submission" date="2024-05" db="EMBL/GenBank/DDBJ databases">
        <title>Isolation and characterization of Sporomusa carbonis sp. nov., a carboxydotrophic hydrogenogen in the genus of Sporomusa isolated from a charcoal burning pile.</title>
        <authorList>
            <person name="Boeer T."/>
            <person name="Rosenbaum F."/>
            <person name="Eysell L."/>
            <person name="Mueller V."/>
            <person name="Daniel R."/>
            <person name="Poehlein A."/>
        </authorList>
    </citation>
    <scope>NUCLEOTIDE SEQUENCE [LARGE SCALE GENOMIC DNA]</scope>
    <source>
        <strain evidence="2">DSM 3132</strain>
    </source>
</reference>
<evidence type="ECO:0000313" key="3">
    <source>
        <dbReference type="Proteomes" id="UP000216052"/>
    </source>
</evidence>
<dbReference type="EMBL" id="CP155571">
    <property type="protein sequence ID" value="XFO75398.1"/>
    <property type="molecule type" value="Genomic_DNA"/>
</dbReference>
<dbReference type="RefSeq" id="WP_169717074.1">
    <property type="nucleotide sequence ID" value="NZ_CP155571.1"/>
</dbReference>
<keyword evidence="3" id="KW-1185">Reference proteome</keyword>
<evidence type="ECO:0008006" key="4">
    <source>
        <dbReference type="Google" id="ProtNLM"/>
    </source>
</evidence>
<organism evidence="2 3">
    <name type="scientific">Sporomusa acidovorans (strain ATCC 49682 / DSM 3132 / Mol)</name>
    <dbReference type="NCBI Taxonomy" id="1123286"/>
    <lineage>
        <taxon>Bacteria</taxon>
        <taxon>Bacillati</taxon>
        <taxon>Bacillota</taxon>
        <taxon>Negativicutes</taxon>
        <taxon>Selenomonadales</taxon>
        <taxon>Sporomusaceae</taxon>
        <taxon>Sporomusa</taxon>
    </lineage>
</organism>
<evidence type="ECO:0000313" key="2">
    <source>
        <dbReference type="EMBL" id="XFO75398.1"/>
    </source>
</evidence>
<proteinExistence type="predicted"/>
<protein>
    <recommendedName>
        <fullName evidence="4">Small, acid-soluble spore protein gamma-type</fullName>
    </recommendedName>
</protein>
<feature type="compositionally biased region" description="Low complexity" evidence="1">
    <location>
        <begin position="8"/>
        <end position="19"/>
    </location>
</feature>
<name>A0ABZ3JAK1_SPOA4</name>
<feature type="region of interest" description="Disordered" evidence="1">
    <location>
        <begin position="1"/>
        <end position="47"/>
    </location>
</feature>
<accession>A0ABZ3JAK1</accession>
<evidence type="ECO:0000256" key="1">
    <source>
        <dbReference type="SAM" id="MobiDB-lite"/>
    </source>
</evidence>
<dbReference type="Proteomes" id="UP000216052">
    <property type="component" value="Chromosome"/>
</dbReference>
<sequence>MGFKDLPGGAAARQGQSAADKITAQQNSNASNTLSKQNSLTSAQSPK</sequence>
<gene>
    <name evidence="2" type="ORF">SPACI_055180</name>
</gene>
<feature type="compositionally biased region" description="Polar residues" evidence="1">
    <location>
        <begin position="23"/>
        <end position="47"/>
    </location>
</feature>